<reference evidence="1 2" key="1">
    <citation type="submission" date="2020-02" db="EMBL/GenBank/DDBJ databases">
        <title>Draft genome sequence of two Spirosoma agri KCTC 52727 and Spirosoma terrae KCTC 52035.</title>
        <authorList>
            <person name="Rojas J."/>
            <person name="Ambika Manirajan B."/>
            <person name="Suarez C."/>
            <person name="Ratering S."/>
            <person name="Schnell S."/>
        </authorList>
    </citation>
    <scope>NUCLEOTIDE SEQUENCE [LARGE SCALE GENOMIC DNA]</scope>
    <source>
        <strain evidence="1 2">KCTC 52035</strain>
    </source>
</reference>
<name>A0A6L9L236_9BACT</name>
<evidence type="ECO:0000313" key="2">
    <source>
        <dbReference type="Proteomes" id="UP000474175"/>
    </source>
</evidence>
<keyword evidence="2" id="KW-1185">Reference proteome</keyword>
<sequence length="64" mass="6956">MNLAYGYDSRMLSGDNGSSLATIPDWQNVTGSQKGIKSKNPENFFSGFLFMLVTDTGIEPVLPP</sequence>
<proteinExistence type="predicted"/>
<protein>
    <submittedName>
        <fullName evidence="1">Uncharacterized protein</fullName>
    </submittedName>
</protein>
<dbReference type="AlphaFoldDB" id="A0A6L9L236"/>
<dbReference type="EMBL" id="JAAFZH010000002">
    <property type="protein sequence ID" value="NDU94596.1"/>
    <property type="molecule type" value="Genomic_DNA"/>
</dbReference>
<evidence type="ECO:0000313" key="1">
    <source>
        <dbReference type="EMBL" id="NDU94596.1"/>
    </source>
</evidence>
<accession>A0A6L9L236</accession>
<organism evidence="1 2">
    <name type="scientific">Spirosoma terrae</name>
    <dbReference type="NCBI Taxonomy" id="1968276"/>
    <lineage>
        <taxon>Bacteria</taxon>
        <taxon>Pseudomonadati</taxon>
        <taxon>Bacteroidota</taxon>
        <taxon>Cytophagia</taxon>
        <taxon>Cytophagales</taxon>
        <taxon>Cytophagaceae</taxon>
        <taxon>Spirosoma</taxon>
    </lineage>
</organism>
<dbReference type="Proteomes" id="UP000474175">
    <property type="component" value="Unassembled WGS sequence"/>
</dbReference>
<gene>
    <name evidence="1" type="ORF">GK108_06890</name>
</gene>
<comment type="caution">
    <text evidence="1">The sequence shown here is derived from an EMBL/GenBank/DDBJ whole genome shotgun (WGS) entry which is preliminary data.</text>
</comment>